<protein>
    <submittedName>
        <fullName evidence="3">Hpt protein</fullName>
    </submittedName>
</protein>
<dbReference type="SUPFAM" id="SSF47226">
    <property type="entry name" value="Histidine-containing phosphotransfer domain, HPT domain"/>
    <property type="match status" value="1"/>
</dbReference>
<sequence>MENRIVVEVDEDLECLFPDYLNNKEVDVQKILTALKAEDFDSIKRIAHTIKGSGAGYGFDYITECGIQIENAASRQAIASTQEWTQKLRSYLQQVEVVFVEVDF</sequence>
<dbReference type="CDD" id="cd00088">
    <property type="entry name" value="HPT"/>
    <property type="match status" value="1"/>
</dbReference>
<gene>
    <name evidence="3" type="ORF">COB67_05325</name>
</gene>
<dbReference type="Gene3D" id="1.20.120.160">
    <property type="entry name" value="HPT domain"/>
    <property type="match status" value="1"/>
</dbReference>
<dbReference type="PROSITE" id="PS50894">
    <property type="entry name" value="HPT"/>
    <property type="match status" value="1"/>
</dbReference>
<dbReference type="InterPro" id="IPR036641">
    <property type="entry name" value="HPT_dom_sf"/>
</dbReference>
<dbReference type="InterPro" id="IPR008207">
    <property type="entry name" value="Sig_transdc_His_kin_Hpt_dom"/>
</dbReference>
<evidence type="ECO:0000259" key="2">
    <source>
        <dbReference type="PROSITE" id="PS50894"/>
    </source>
</evidence>
<keyword evidence="1" id="KW-0597">Phosphoprotein</keyword>
<evidence type="ECO:0000313" key="3">
    <source>
        <dbReference type="EMBL" id="PCI28912.1"/>
    </source>
</evidence>
<evidence type="ECO:0000313" key="4">
    <source>
        <dbReference type="Proteomes" id="UP000218113"/>
    </source>
</evidence>
<dbReference type="GO" id="GO:0000160">
    <property type="term" value="P:phosphorelay signal transduction system"/>
    <property type="evidence" value="ECO:0007669"/>
    <property type="project" value="InterPro"/>
</dbReference>
<feature type="modified residue" description="Phosphohistidine" evidence="1">
    <location>
        <position position="48"/>
    </location>
</feature>
<organism evidence="3 4">
    <name type="scientific">SAR324 cluster bacterium</name>
    <dbReference type="NCBI Taxonomy" id="2024889"/>
    <lineage>
        <taxon>Bacteria</taxon>
        <taxon>Deltaproteobacteria</taxon>
        <taxon>SAR324 cluster</taxon>
    </lineage>
</organism>
<name>A0A2A4T5Y2_9DELT</name>
<reference evidence="4" key="1">
    <citation type="submission" date="2017-08" db="EMBL/GenBank/DDBJ databases">
        <title>A dynamic microbial community with high functional redundancy inhabits the cold, oxic subseafloor aquifer.</title>
        <authorList>
            <person name="Tully B.J."/>
            <person name="Wheat C.G."/>
            <person name="Glazer B.T."/>
            <person name="Huber J.A."/>
        </authorList>
    </citation>
    <scope>NUCLEOTIDE SEQUENCE [LARGE SCALE GENOMIC DNA]</scope>
</reference>
<proteinExistence type="predicted"/>
<dbReference type="EMBL" id="NVSR01000023">
    <property type="protein sequence ID" value="PCI28912.1"/>
    <property type="molecule type" value="Genomic_DNA"/>
</dbReference>
<dbReference type="AlphaFoldDB" id="A0A2A4T5Y2"/>
<accession>A0A2A4T5Y2</accession>
<comment type="caution">
    <text evidence="3">The sequence shown here is derived from an EMBL/GenBank/DDBJ whole genome shotgun (WGS) entry which is preliminary data.</text>
</comment>
<feature type="domain" description="HPt" evidence="2">
    <location>
        <begin position="9"/>
        <end position="104"/>
    </location>
</feature>
<dbReference type="Pfam" id="PF01627">
    <property type="entry name" value="Hpt"/>
    <property type="match status" value="1"/>
</dbReference>
<dbReference type="Proteomes" id="UP000218113">
    <property type="component" value="Unassembled WGS sequence"/>
</dbReference>
<evidence type="ECO:0000256" key="1">
    <source>
        <dbReference type="PROSITE-ProRule" id="PRU00110"/>
    </source>
</evidence>